<dbReference type="RefSeq" id="WP_183877834.1">
    <property type="nucleotide sequence ID" value="NZ_JACHCE010000001.1"/>
</dbReference>
<comment type="caution">
    <text evidence="2">The sequence shown here is derived from an EMBL/GenBank/DDBJ whole genome shotgun (WGS) entry which is preliminary data.</text>
</comment>
<proteinExistence type="predicted"/>
<dbReference type="Gene3D" id="2.40.50.230">
    <property type="entry name" value="Gp5 N-terminal domain"/>
    <property type="match status" value="1"/>
</dbReference>
<reference evidence="2 3" key="1">
    <citation type="submission" date="2020-08" db="EMBL/GenBank/DDBJ databases">
        <title>Genomic Encyclopedia of Type Strains, Phase IV (KMG-V): Genome sequencing to study the core and pangenomes of soil and plant-associated prokaryotes.</title>
        <authorList>
            <person name="Whitman W."/>
        </authorList>
    </citation>
    <scope>NUCLEOTIDE SEQUENCE [LARGE SCALE GENOMIC DNA]</scope>
    <source>
        <strain evidence="2 3">S3M1</strain>
    </source>
</reference>
<name>A0A7W9DWL7_9SPHI</name>
<dbReference type="Gene3D" id="3.55.50.10">
    <property type="entry name" value="Baseplate protein-like domains"/>
    <property type="match status" value="1"/>
</dbReference>
<evidence type="ECO:0000313" key="3">
    <source>
        <dbReference type="Proteomes" id="UP000537204"/>
    </source>
</evidence>
<dbReference type="SUPFAM" id="SSF69279">
    <property type="entry name" value="Phage tail proteins"/>
    <property type="match status" value="1"/>
</dbReference>
<accession>A0A7W9DWL7</accession>
<feature type="domain" description="Gp5/Type VI secretion system Vgr protein OB-fold" evidence="1">
    <location>
        <begin position="367"/>
        <end position="447"/>
    </location>
</feature>
<organism evidence="2 3">
    <name type="scientific">Pedobacter cryoconitis</name>
    <dbReference type="NCBI Taxonomy" id="188932"/>
    <lineage>
        <taxon>Bacteria</taxon>
        <taxon>Pseudomonadati</taxon>
        <taxon>Bacteroidota</taxon>
        <taxon>Sphingobacteriia</taxon>
        <taxon>Sphingobacteriales</taxon>
        <taxon>Sphingobacteriaceae</taxon>
        <taxon>Pedobacter</taxon>
    </lineage>
</organism>
<evidence type="ECO:0000259" key="1">
    <source>
        <dbReference type="Pfam" id="PF04717"/>
    </source>
</evidence>
<dbReference type="Pfam" id="PF05954">
    <property type="entry name" value="Phage_GPD"/>
    <property type="match status" value="1"/>
</dbReference>
<dbReference type="EMBL" id="JACHCE010000001">
    <property type="protein sequence ID" value="MBB5634207.1"/>
    <property type="molecule type" value="Genomic_DNA"/>
</dbReference>
<gene>
    <name evidence="2" type="ORF">HDE68_000092</name>
</gene>
<dbReference type="SUPFAM" id="SSF69255">
    <property type="entry name" value="gp5 N-terminal domain-like"/>
    <property type="match status" value="1"/>
</dbReference>
<evidence type="ECO:0000313" key="2">
    <source>
        <dbReference type="EMBL" id="MBB5634207.1"/>
    </source>
</evidence>
<dbReference type="Pfam" id="PF04717">
    <property type="entry name" value="Phage_base_V"/>
    <property type="match status" value="1"/>
</dbReference>
<dbReference type="InterPro" id="IPR037026">
    <property type="entry name" value="Vgr_OB-fold_dom_sf"/>
</dbReference>
<dbReference type="AlphaFoldDB" id="A0A7W9DWL7"/>
<dbReference type="Proteomes" id="UP000537204">
    <property type="component" value="Unassembled WGS sequence"/>
</dbReference>
<dbReference type="InterPro" id="IPR006531">
    <property type="entry name" value="Gp5/Vgr_OB"/>
</dbReference>
<protein>
    <submittedName>
        <fullName evidence="2">Uncharacterized protein involved in type VI secretion and phage assembly</fullName>
    </submittedName>
</protein>
<sequence length="602" mass="65972">MEEKIITEIHIEGEPVLAFSYLTIKQAFNAHHWFELHVNHDTFEKLGSATAETSKGLISKFISITLTASLTGRTTVFSGIICEIGLSQSNGLHGDLVIRGYSPTILLDNGIDLKSFKDKTLRDIVTKATSKVVSNDLRIEAKPVYSRRIPYMTQYKESTFSFLNRLSSEYGEWFYYDGLNTNFGKPDSLPVIDLVYGREISSMNWSMKMGPVNFSQYSYNSANNNLLQADAPSSVDGLDADSQFALNKAQDLFSGSVNVPLKPRVKDKSELDDMLKVRKEAAAASLVALLGKSSSPGVNIGVIASIKISKKGVLDFITEDYGQYLLTSVTHEVDGNNRYRNTFEAIPAASNVVPVKEVRYPVAESQIATVKTNNDPQGMGRVQVQFLWQQATGEQTEWIRILTADAGEGDGKTKNRGFFVHPEVGDQVIVGFRYNDPNRPFVMGSIHHGQSKDSHHIQENNVKAFTTRTGSQLIFNDNKHQIKISTSKGNIIKIHEKTGSISITSASSIDINSPVIRIKGSTSIDIQSPKITMGTIGGKTPTNTIDIKGKAIKIEGEDTLNEKSKIMTSEGTDSHSISSSKLVSVSGGATTDIKATLVKINS</sequence>